<organism evidence="10 11">
    <name type="scientific">Alginatibacterium sediminis</name>
    <dbReference type="NCBI Taxonomy" id="2164068"/>
    <lineage>
        <taxon>Bacteria</taxon>
        <taxon>Pseudomonadati</taxon>
        <taxon>Pseudomonadota</taxon>
        <taxon>Gammaproteobacteria</taxon>
        <taxon>Alteromonadales</taxon>
        <taxon>Alteromonadaceae</taxon>
        <taxon>Alginatibacterium</taxon>
    </lineage>
</organism>
<reference evidence="10 11" key="1">
    <citation type="submission" date="2018-09" db="EMBL/GenBank/DDBJ databases">
        <authorList>
            <person name="Wang Z."/>
        </authorList>
    </citation>
    <scope>NUCLEOTIDE SEQUENCE [LARGE SCALE GENOMIC DNA]</scope>
    <source>
        <strain evidence="10 11">ALS 81</strain>
    </source>
</reference>
<dbReference type="FunFam" id="3.40.50.2300:FF:000001">
    <property type="entry name" value="DNA-binding response regulator PhoB"/>
    <property type="match status" value="1"/>
</dbReference>
<evidence type="ECO:0000256" key="4">
    <source>
        <dbReference type="ARBA" id="ARBA00023125"/>
    </source>
</evidence>
<dbReference type="PANTHER" id="PTHR48111">
    <property type="entry name" value="REGULATOR OF RPOS"/>
    <property type="match status" value="1"/>
</dbReference>
<feature type="domain" description="OmpR/PhoB-type" evidence="9">
    <location>
        <begin position="124"/>
        <end position="226"/>
    </location>
</feature>
<comment type="caution">
    <text evidence="10">The sequence shown here is derived from an EMBL/GenBank/DDBJ whole genome shotgun (WGS) entry which is preliminary data.</text>
</comment>
<dbReference type="AlphaFoldDB" id="A0A420EGX4"/>
<evidence type="ECO:0000256" key="1">
    <source>
        <dbReference type="ARBA" id="ARBA00022553"/>
    </source>
</evidence>
<feature type="domain" description="Response regulatory" evidence="8">
    <location>
        <begin position="2"/>
        <end position="116"/>
    </location>
</feature>
<gene>
    <name evidence="10" type="ORF">DBZ36_05840</name>
</gene>
<dbReference type="PROSITE" id="PS50110">
    <property type="entry name" value="RESPONSE_REGULATORY"/>
    <property type="match status" value="1"/>
</dbReference>
<evidence type="ECO:0000259" key="9">
    <source>
        <dbReference type="PROSITE" id="PS51755"/>
    </source>
</evidence>
<dbReference type="InterPro" id="IPR036388">
    <property type="entry name" value="WH-like_DNA-bd_sf"/>
</dbReference>
<evidence type="ECO:0000313" key="11">
    <source>
        <dbReference type="Proteomes" id="UP000286482"/>
    </source>
</evidence>
<evidence type="ECO:0000256" key="5">
    <source>
        <dbReference type="ARBA" id="ARBA00023163"/>
    </source>
</evidence>
<evidence type="ECO:0000256" key="2">
    <source>
        <dbReference type="ARBA" id="ARBA00023012"/>
    </source>
</evidence>
<dbReference type="RefSeq" id="WP_120353975.1">
    <property type="nucleotide sequence ID" value="NZ_RAQO01000004.1"/>
</dbReference>
<evidence type="ECO:0000259" key="8">
    <source>
        <dbReference type="PROSITE" id="PS50110"/>
    </source>
</evidence>
<dbReference type="Pfam" id="PF00072">
    <property type="entry name" value="Response_reg"/>
    <property type="match status" value="1"/>
</dbReference>
<dbReference type="GO" id="GO:0000976">
    <property type="term" value="F:transcription cis-regulatory region binding"/>
    <property type="evidence" value="ECO:0007669"/>
    <property type="project" value="TreeGrafter"/>
</dbReference>
<dbReference type="PANTHER" id="PTHR48111:SF38">
    <property type="entry name" value="TWO-COMPONENT RESPONSE REGULATOR"/>
    <property type="match status" value="1"/>
</dbReference>
<protein>
    <submittedName>
        <fullName evidence="10">DNA-binding response regulator</fullName>
    </submittedName>
</protein>
<dbReference type="CDD" id="cd00383">
    <property type="entry name" value="trans_reg_C"/>
    <property type="match status" value="1"/>
</dbReference>
<evidence type="ECO:0000256" key="6">
    <source>
        <dbReference type="PROSITE-ProRule" id="PRU00169"/>
    </source>
</evidence>
<evidence type="ECO:0000256" key="7">
    <source>
        <dbReference type="PROSITE-ProRule" id="PRU01091"/>
    </source>
</evidence>
<dbReference type="GO" id="GO:0005829">
    <property type="term" value="C:cytosol"/>
    <property type="evidence" value="ECO:0007669"/>
    <property type="project" value="TreeGrafter"/>
</dbReference>
<keyword evidence="2" id="KW-0902">Two-component regulatory system</keyword>
<dbReference type="Pfam" id="PF00486">
    <property type="entry name" value="Trans_reg_C"/>
    <property type="match status" value="1"/>
</dbReference>
<sequence>MNILLVEDEQKIADFICDGLRAKQFEVTHCDDGDKGYAQASRNIHDAIVLDIMLPGRDGLDILKSLREAGNKTPIILLTARNELGDRVQGLELGADDYLAKPFYVEELSARIHALLRRQEGTKQHLIEVGLLTLDCLNRKISSQAKTIELTSREFSLLEHLMRSPNQVFTRGQLLEHVWGFDFDPCTNVVDVCIKRIRRKLSSLETEQQQLPAIESIRGTGYRLSPR</sequence>
<proteinExistence type="predicted"/>
<dbReference type="SMART" id="SM00448">
    <property type="entry name" value="REC"/>
    <property type="match status" value="1"/>
</dbReference>
<dbReference type="OrthoDB" id="9802426at2"/>
<dbReference type="Proteomes" id="UP000286482">
    <property type="component" value="Unassembled WGS sequence"/>
</dbReference>
<dbReference type="GO" id="GO:0032993">
    <property type="term" value="C:protein-DNA complex"/>
    <property type="evidence" value="ECO:0007669"/>
    <property type="project" value="TreeGrafter"/>
</dbReference>
<dbReference type="GO" id="GO:0006355">
    <property type="term" value="P:regulation of DNA-templated transcription"/>
    <property type="evidence" value="ECO:0007669"/>
    <property type="project" value="InterPro"/>
</dbReference>
<dbReference type="GO" id="GO:0000156">
    <property type="term" value="F:phosphorelay response regulator activity"/>
    <property type="evidence" value="ECO:0007669"/>
    <property type="project" value="TreeGrafter"/>
</dbReference>
<dbReference type="InterPro" id="IPR001867">
    <property type="entry name" value="OmpR/PhoB-type_DNA-bd"/>
</dbReference>
<dbReference type="Gene3D" id="3.40.50.2300">
    <property type="match status" value="1"/>
</dbReference>
<keyword evidence="3" id="KW-0805">Transcription regulation</keyword>
<dbReference type="Gene3D" id="1.10.10.10">
    <property type="entry name" value="Winged helix-like DNA-binding domain superfamily/Winged helix DNA-binding domain"/>
    <property type="match status" value="1"/>
</dbReference>
<feature type="modified residue" description="4-aspartylphosphate" evidence="6">
    <location>
        <position position="51"/>
    </location>
</feature>
<dbReference type="InterPro" id="IPR001789">
    <property type="entry name" value="Sig_transdc_resp-reg_receiver"/>
</dbReference>
<dbReference type="PROSITE" id="PS51755">
    <property type="entry name" value="OMPR_PHOB"/>
    <property type="match status" value="1"/>
</dbReference>
<dbReference type="InterPro" id="IPR011006">
    <property type="entry name" value="CheY-like_superfamily"/>
</dbReference>
<keyword evidence="11" id="KW-1185">Reference proteome</keyword>
<keyword evidence="1 6" id="KW-0597">Phosphoprotein</keyword>
<dbReference type="Gene3D" id="6.10.250.690">
    <property type="match status" value="1"/>
</dbReference>
<evidence type="ECO:0000313" key="10">
    <source>
        <dbReference type="EMBL" id="RKF19971.1"/>
    </source>
</evidence>
<keyword evidence="5" id="KW-0804">Transcription</keyword>
<dbReference type="SUPFAM" id="SSF52172">
    <property type="entry name" value="CheY-like"/>
    <property type="match status" value="1"/>
</dbReference>
<keyword evidence="4 7" id="KW-0238">DNA-binding</keyword>
<feature type="DNA-binding region" description="OmpR/PhoB-type" evidence="7">
    <location>
        <begin position="124"/>
        <end position="226"/>
    </location>
</feature>
<name>A0A420EGX4_9ALTE</name>
<evidence type="ECO:0000256" key="3">
    <source>
        <dbReference type="ARBA" id="ARBA00023015"/>
    </source>
</evidence>
<dbReference type="SMART" id="SM00862">
    <property type="entry name" value="Trans_reg_C"/>
    <property type="match status" value="1"/>
</dbReference>
<dbReference type="InterPro" id="IPR039420">
    <property type="entry name" value="WalR-like"/>
</dbReference>
<accession>A0A420EGX4</accession>
<dbReference type="EMBL" id="RAQO01000004">
    <property type="protein sequence ID" value="RKF19971.1"/>
    <property type="molecule type" value="Genomic_DNA"/>
</dbReference>